<dbReference type="InterPro" id="IPR006439">
    <property type="entry name" value="HAD-SF_hydro_IA"/>
</dbReference>
<sequence length="491" mass="54619">MACCDNASSSEAYLSGEEVRQARELVAELCRHFYTPGWLTGTGGSITVKVHDPAVPLADRLIVMSPSGVQKERMLAEDMYVMSADGKAYQMRGAGAVIHSHGIETCLATMIDPGAKEFRLTHMEMIKAIKGHGYRDELVIPIIENTPFEYELTDSLSEAIAAYTKATAVLVRNHGIFVWGDSWISAKTQAESYHYLLDAAVKLYQLGIDWSTPEHGPIRTAKRLRSISSPVIPSECHCHAAELSKCVVLDIEGTTTPISFVTDVMFPYARDNVRKHLTSTFNSEETQEDIKLLRIQRPRIQIEDDLKNGVAGSVPVPTDEAGKEEVINSLVANVESMIKADRKITSLKQLQGHIWRTGFEKKELQGIVFEDVPEALKSWHANGIKIYIYSSGSREAQRLVFGNTTYGDLRKYLCGYFDTSTGNKRETKSYFEIFQSLGVDNPCQILFITDVFQEAIAAKNAGLEVIISIRPGNSPLPDNHGFRMIKSFSEI</sequence>
<dbReference type="PANTHER" id="PTHR20371:SF1">
    <property type="entry name" value="ENOLASE-PHOSPHATASE E1"/>
    <property type="match status" value="1"/>
</dbReference>
<keyword evidence="3" id="KW-0378">Hydrolase</keyword>
<dbReference type="Gene3D" id="3.40.225.10">
    <property type="entry name" value="Class II aldolase/adducin N-terminal domain"/>
    <property type="match status" value="2"/>
</dbReference>
<evidence type="ECO:0000256" key="2">
    <source>
        <dbReference type="ARBA" id="ARBA00022723"/>
    </source>
</evidence>
<dbReference type="Gramene" id="TVU03801">
    <property type="protein sequence ID" value="TVU03801"/>
    <property type="gene ID" value="EJB05_50649"/>
</dbReference>
<feature type="non-terminal residue" evidence="7">
    <location>
        <position position="1"/>
    </location>
</feature>
<dbReference type="EMBL" id="RWGY01000140">
    <property type="protein sequence ID" value="TVU03801.1"/>
    <property type="molecule type" value="Genomic_DNA"/>
</dbReference>
<dbReference type="HAMAP" id="MF_03118">
    <property type="entry name" value="Salvage_MtnBC"/>
    <property type="match status" value="1"/>
</dbReference>
<dbReference type="Pfam" id="PF00596">
    <property type="entry name" value="Aldolase_II"/>
    <property type="match status" value="1"/>
</dbReference>
<dbReference type="SUPFAM" id="SSF53639">
    <property type="entry name" value="AraD/HMP-PK domain-like"/>
    <property type="match status" value="1"/>
</dbReference>
<keyword evidence="4" id="KW-0460">Magnesium</keyword>
<dbReference type="Pfam" id="PF00702">
    <property type="entry name" value="Hydrolase"/>
    <property type="match status" value="1"/>
</dbReference>
<dbReference type="Gene3D" id="1.10.720.60">
    <property type="match status" value="1"/>
</dbReference>
<dbReference type="PANTHER" id="PTHR20371">
    <property type="entry name" value="ENOLASE-PHOSPHATASE E1"/>
    <property type="match status" value="1"/>
</dbReference>
<dbReference type="FunFam" id="3.40.50.1000:FF:000088">
    <property type="entry name" value="Probable bifunctional methylthioribulose-1-phosphate dehydratase/enolase-phosphatase E1"/>
    <property type="match status" value="1"/>
</dbReference>
<keyword evidence="2" id="KW-0479">Metal-binding</keyword>
<organism evidence="7 8">
    <name type="scientific">Eragrostis curvula</name>
    <name type="common">weeping love grass</name>
    <dbReference type="NCBI Taxonomy" id="38414"/>
    <lineage>
        <taxon>Eukaryota</taxon>
        <taxon>Viridiplantae</taxon>
        <taxon>Streptophyta</taxon>
        <taxon>Embryophyta</taxon>
        <taxon>Tracheophyta</taxon>
        <taxon>Spermatophyta</taxon>
        <taxon>Magnoliopsida</taxon>
        <taxon>Liliopsida</taxon>
        <taxon>Poales</taxon>
        <taxon>Poaceae</taxon>
        <taxon>PACMAD clade</taxon>
        <taxon>Chloridoideae</taxon>
        <taxon>Eragrostideae</taxon>
        <taxon>Eragrostidinae</taxon>
        <taxon>Eragrostis</taxon>
    </lineage>
</organism>
<protein>
    <recommendedName>
        <fullName evidence="6">Class II aldolase/adducin N-terminal domain-containing protein</fullName>
    </recommendedName>
</protein>
<dbReference type="Proteomes" id="UP000324897">
    <property type="component" value="Unassembled WGS sequence"/>
</dbReference>
<evidence type="ECO:0000256" key="5">
    <source>
        <dbReference type="ARBA" id="ARBA00023167"/>
    </source>
</evidence>
<dbReference type="SMART" id="SM01007">
    <property type="entry name" value="Aldolase_II"/>
    <property type="match status" value="1"/>
</dbReference>
<dbReference type="GO" id="GO:0043874">
    <property type="term" value="F:acireductone synthase activity"/>
    <property type="evidence" value="ECO:0007669"/>
    <property type="project" value="InterPro"/>
</dbReference>
<dbReference type="InterPro" id="IPR027505">
    <property type="entry name" value="MtnB_viridiplantae"/>
</dbReference>
<dbReference type="OrthoDB" id="191080at2759"/>
<gene>
    <name evidence="7" type="ORF">EJB05_50649</name>
</gene>
<evidence type="ECO:0000256" key="3">
    <source>
        <dbReference type="ARBA" id="ARBA00022801"/>
    </source>
</evidence>
<dbReference type="InterPro" id="IPR001303">
    <property type="entry name" value="Aldolase_II/adducin_N"/>
</dbReference>
<evidence type="ECO:0000256" key="4">
    <source>
        <dbReference type="ARBA" id="ARBA00022842"/>
    </source>
</evidence>
<dbReference type="GO" id="GO:0000287">
    <property type="term" value="F:magnesium ion binding"/>
    <property type="evidence" value="ECO:0007669"/>
    <property type="project" value="InterPro"/>
</dbReference>
<comment type="caution">
    <text evidence="7">The sequence shown here is derived from an EMBL/GenBank/DDBJ whole genome shotgun (WGS) entry which is preliminary data.</text>
</comment>
<reference evidence="7 8" key="1">
    <citation type="journal article" date="2019" name="Sci. Rep.">
        <title>A high-quality genome of Eragrostis curvula grass provides insights into Poaceae evolution and supports new strategies to enhance forage quality.</title>
        <authorList>
            <person name="Carballo J."/>
            <person name="Santos B.A.C.M."/>
            <person name="Zappacosta D."/>
            <person name="Garbus I."/>
            <person name="Selva J.P."/>
            <person name="Gallo C.A."/>
            <person name="Diaz A."/>
            <person name="Albertini E."/>
            <person name="Caccamo M."/>
            <person name="Echenique V."/>
        </authorList>
    </citation>
    <scope>NUCLEOTIDE SEQUENCE [LARGE SCALE GENOMIC DNA]</scope>
    <source>
        <strain evidence="8">cv. Victoria</strain>
        <tissue evidence="7">Leaf</tissue>
    </source>
</reference>
<dbReference type="InterPro" id="IPR023943">
    <property type="entry name" value="Enolase-ppase_E1"/>
</dbReference>
<dbReference type="InterPro" id="IPR036409">
    <property type="entry name" value="Aldolase_II/adducin_N_sf"/>
</dbReference>
<dbReference type="SFLD" id="SFLDF00044">
    <property type="entry name" value="enolase-phosphatase"/>
    <property type="match status" value="1"/>
</dbReference>
<dbReference type="FunFam" id="1.10.720.60:FF:000001">
    <property type="entry name" value="Probable bifunctional methylthioribulose-1-phosphate dehydratase/enolase-phosphatase E1"/>
    <property type="match status" value="1"/>
</dbReference>
<accession>A0A5J9SZ55</accession>
<evidence type="ECO:0000256" key="1">
    <source>
        <dbReference type="ARBA" id="ARBA00022605"/>
    </source>
</evidence>
<dbReference type="InterPro" id="IPR036412">
    <property type="entry name" value="HAD-like_sf"/>
</dbReference>
<evidence type="ECO:0000313" key="8">
    <source>
        <dbReference type="Proteomes" id="UP000324897"/>
    </source>
</evidence>
<dbReference type="NCBIfam" id="TIGR01549">
    <property type="entry name" value="HAD-SF-IA-v1"/>
    <property type="match status" value="1"/>
</dbReference>
<dbReference type="GO" id="GO:0019509">
    <property type="term" value="P:L-methionine salvage from methylthioadenosine"/>
    <property type="evidence" value="ECO:0007669"/>
    <property type="project" value="InterPro"/>
</dbReference>
<dbReference type="SFLD" id="SFLDS00003">
    <property type="entry name" value="Haloacid_Dehalogenase"/>
    <property type="match status" value="1"/>
</dbReference>
<keyword evidence="8" id="KW-1185">Reference proteome</keyword>
<name>A0A5J9SZ55_9POAL</name>
<proteinExistence type="inferred from homology"/>
<dbReference type="AlphaFoldDB" id="A0A5J9SZ55"/>
<dbReference type="CDD" id="cd01629">
    <property type="entry name" value="HAD_EP"/>
    <property type="match status" value="1"/>
</dbReference>
<dbReference type="SFLD" id="SFLDG01133">
    <property type="entry name" value="C1.5.4:_Enolase-phosphatase_Li"/>
    <property type="match status" value="1"/>
</dbReference>
<dbReference type="SUPFAM" id="SSF56784">
    <property type="entry name" value="HAD-like"/>
    <property type="match status" value="1"/>
</dbReference>
<dbReference type="InterPro" id="IPR023214">
    <property type="entry name" value="HAD_sf"/>
</dbReference>
<feature type="domain" description="Class II aldolase/adducin N-terminal" evidence="6">
    <location>
        <begin position="24"/>
        <end position="201"/>
    </location>
</feature>
<dbReference type="NCBIfam" id="TIGR01691">
    <property type="entry name" value="enolase-ppase"/>
    <property type="match status" value="1"/>
</dbReference>
<evidence type="ECO:0000313" key="7">
    <source>
        <dbReference type="EMBL" id="TVU03801.1"/>
    </source>
</evidence>
<keyword evidence="1" id="KW-0028">Amino-acid biosynthesis</keyword>
<dbReference type="Gene3D" id="3.40.50.1000">
    <property type="entry name" value="HAD superfamily/HAD-like"/>
    <property type="match status" value="1"/>
</dbReference>
<keyword evidence="5" id="KW-0486">Methionine biosynthesis</keyword>
<evidence type="ECO:0000259" key="6">
    <source>
        <dbReference type="SMART" id="SM01007"/>
    </source>
</evidence>
<dbReference type="SFLD" id="SFLDG01129">
    <property type="entry name" value="C1.5:_HAD__Beta-PGM__Phosphata"/>
    <property type="match status" value="1"/>
</dbReference>